<dbReference type="Proteomes" id="UP000295058">
    <property type="component" value="Unassembled WGS sequence"/>
</dbReference>
<comment type="caution">
    <text evidence="1">The sequence shown here is derived from an EMBL/GenBank/DDBJ whole genome shotgun (WGS) entry which is preliminary data.</text>
</comment>
<proteinExistence type="predicted"/>
<evidence type="ECO:0000313" key="2">
    <source>
        <dbReference type="EMBL" id="TDW60195.1"/>
    </source>
</evidence>
<keyword evidence="4" id="KW-1185">Reference proteome</keyword>
<accession>A0A235CN34</accession>
<dbReference type="EMBL" id="SODO01000003">
    <property type="protein sequence ID" value="TDW60195.1"/>
    <property type="molecule type" value="Genomic_DNA"/>
</dbReference>
<reference evidence="1 3" key="1">
    <citation type="submission" date="2017-08" db="EMBL/GenBank/DDBJ databases">
        <title>Draft Genome Sequence of the Marine Bacterium Oceanimonas baumannii ATCC 700832.</title>
        <authorList>
            <person name="Mcclelland W.D."/>
            <person name="Brennan M.A."/>
            <person name="Trachtenberg A.M."/>
            <person name="Maclea K.S."/>
        </authorList>
    </citation>
    <scope>NUCLEOTIDE SEQUENCE [LARGE SCALE GENOMIC DNA]</scope>
    <source>
        <strain evidence="1 3">ATCC 700832</strain>
    </source>
</reference>
<evidence type="ECO:0008006" key="5">
    <source>
        <dbReference type="Google" id="ProtNLM"/>
    </source>
</evidence>
<dbReference type="AlphaFoldDB" id="A0A235CN34"/>
<sequence>MKQGRNQLMPAAETPIPSVAGQIQCERSELAPLFARLLILQQRTAQAVQAGQWGWLNELDGLLRQVLADLKPYRSQLNEQQRQLLNRFETQYREHWSRVNEQAGLLEQRLERLREQHMGSLAYDWISQLEDES</sequence>
<reference evidence="2 4" key="2">
    <citation type="submission" date="2019-03" db="EMBL/GenBank/DDBJ databases">
        <title>Genomic Encyclopedia of Archaeal and Bacterial Type Strains, Phase II (KMG-II): from individual species to whole genera.</title>
        <authorList>
            <person name="Goeker M."/>
        </authorList>
    </citation>
    <scope>NUCLEOTIDE SEQUENCE [LARGE SCALE GENOMIC DNA]</scope>
    <source>
        <strain evidence="2 4">DSM 15594</strain>
    </source>
</reference>
<gene>
    <name evidence="1" type="ORF">B6S09_02845</name>
    <name evidence="2" type="ORF">LY04_01190</name>
</gene>
<name>A0A235CN34_9GAMM</name>
<dbReference type="EMBL" id="NQJF01000002">
    <property type="protein sequence ID" value="OYD25794.1"/>
    <property type="molecule type" value="Genomic_DNA"/>
</dbReference>
<evidence type="ECO:0000313" key="4">
    <source>
        <dbReference type="Proteomes" id="UP000295058"/>
    </source>
</evidence>
<evidence type="ECO:0000313" key="1">
    <source>
        <dbReference type="EMBL" id="OYD25794.1"/>
    </source>
</evidence>
<protein>
    <recommendedName>
        <fullName evidence="5">Flagellar protein FliT</fullName>
    </recommendedName>
</protein>
<dbReference type="OrthoDB" id="5600969at2"/>
<dbReference type="RefSeq" id="WP_094276983.1">
    <property type="nucleotide sequence ID" value="NZ_JBLWZI010000001.1"/>
</dbReference>
<dbReference type="Proteomes" id="UP000243640">
    <property type="component" value="Unassembled WGS sequence"/>
</dbReference>
<organism evidence="1 3">
    <name type="scientific">Oceanimonas baumannii</name>
    <dbReference type="NCBI Taxonomy" id="129578"/>
    <lineage>
        <taxon>Bacteria</taxon>
        <taxon>Pseudomonadati</taxon>
        <taxon>Pseudomonadota</taxon>
        <taxon>Gammaproteobacteria</taxon>
        <taxon>Aeromonadales</taxon>
        <taxon>Aeromonadaceae</taxon>
        <taxon>Oceanimonas</taxon>
    </lineage>
</organism>
<evidence type="ECO:0000313" key="3">
    <source>
        <dbReference type="Proteomes" id="UP000243640"/>
    </source>
</evidence>
<dbReference type="SUPFAM" id="SSF58113">
    <property type="entry name" value="Apolipoprotein A-I"/>
    <property type="match status" value="1"/>
</dbReference>